<dbReference type="GO" id="GO:0003677">
    <property type="term" value="F:DNA binding"/>
    <property type="evidence" value="ECO:0007669"/>
    <property type="project" value="UniProtKB-KW"/>
</dbReference>
<feature type="domain" description="HTH gntR-type" evidence="4">
    <location>
        <begin position="16"/>
        <end position="83"/>
    </location>
</feature>
<evidence type="ECO:0000313" key="6">
    <source>
        <dbReference type="Proteomes" id="UP000693672"/>
    </source>
</evidence>
<evidence type="ECO:0000313" key="5">
    <source>
        <dbReference type="EMBL" id="CAG7635765.1"/>
    </source>
</evidence>
<name>A0A916K303_9BACL</name>
<evidence type="ECO:0000256" key="3">
    <source>
        <dbReference type="ARBA" id="ARBA00023163"/>
    </source>
</evidence>
<sequence length="221" mass="25616">MEKEPSGGTKAVGGAPLLKDVAYQVIKENILEEHFAPGRFLSERELIEFLQMSKTPIKNALVRLETEGFVTVFSKQGIIINDLTIDRITDIYDLRTALETYICTEIAGKMTEAHCELIENNLRKTEEKVKELDGKGFAELDHEFHRLLCECSGNQEIYRVLLNYQDHLLRITLRHLKKDPHRMQQFYQEHVGIYSHLKHGDPRSAELMRAHLQQSKQKLFL</sequence>
<keyword evidence="6" id="KW-1185">Reference proteome</keyword>
<dbReference type="Pfam" id="PF07729">
    <property type="entry name" value="FCD"/>
    <property type="match status" value="1"/>
</dbReference>
<dbReference type="AlphaFoldDB" id="A0A916K303"/>
<organism evidence="5 6">
    <name type="scientific">Paenibacillus solanacearum</name>
    <dbReference type="NCBI Taxonomy" id="2048548"/>
    <lineage>
        <taxon>Bacteria</taxon>
        <taxon>Bacillati</taxon>
        <taxon>Bacillota</taxon>
        <taxon>Bacilli</taxon>
        <taxon>Bacillales</taxon>
        <taxon>Paenibacillaceae</taxon>
        <taxon>Paenibacillus</taxon>
    </lineage>
</organism>
<accession>A0A916K303</accession>
<keyword evidence="3" id="KW-0804">Transcription</keyword>
<dbReference type="RefSeq" id="WP_218093439.1">
    <property type="nucleotide sequence ID" value="NZ_CAJVAS010000016.1"/>
</dbReference>
<dbReference type="PANTHER" id="PTHR43537:SF24">
    <property type="entry name" value="GLUCONATE OPERON TRANSCRIPTIONAL REPRESSOR"/>
    <property type="match status" value="1"/>
</dbReference>
<protein>
    <submittedName>
        <fullName evidence="5">HTH-type transcriptional repressor RspR</fullName>
    </submittedName>
</protein>
<evidence type="ECO:0000259" key="4">
    <source>
        <dbReference type="PROSITE" id="PS50949"/>
    </source>
</evidence>
<dbReference type="PANTHER" id="PTHR43537">
    <property type="entry name" value="TRANSCRIPTIONAL REGULATOR, GNTR FAMILY"/>
    <property type="match status" value="1"/>
</dbReference>
<dbReference type="InterPro" id="IPR000524">
    <property type="entry name" value="Tscrpt_reg_HTH_GntR"/>
</dbReference>
<dbReference type="SMART" id="SM00895">
    <property type="entry name" value="FCD"/>
    <property type="match status" value="1"/>
</dbReference>
<evidence type="ECO:0000256" key="2">
    <source>
        <dbReference type="ARBA" id="ARBA00023125"/>
    </source>
</evidence>
<dbReference type="SMART" id="SM00345">
    <property type="entry name" value="HTH_GNTR"/>
    <property type="match status" value="1"/>
</dbReference>
<dbReference type="InterPro" id="IPR011711">
    <property type="entry name" value="GntR_C"/>
</dbReference>
<dbReference type="Pfam" id="PF00392">
    <property type="entry name" value="GntR"/>
    <property type="match status" value="1"/>
</dbReference>
<evidence type="ECO:0000256" key="1">
    <source>
        <dbReference type="ARBA" id="ARBA00023015"/>
    </source>
</evidence>
<dbReference type="EMBL" id="CAJVAS010000016">
    <property type="protein sequence ID" value="CAG7635765.1"/>
    <property type="molecule type" value="Genomic_DNA"/>
</dbReference>
<dbReference type="Proteomes" id="UP000693672">
    <property type="component" value="Unassembled WGS sequence"/>
</dbReference>
<reference evidence="5" key="1">
    <citation type="submission" date="2021-06" db="EMBL/GenBank/DDBJ databases">
        <authorList>
            <person name="Criscuolo A."/>
        </authorList>
    </citation>
    <scope>NUCLEOTIDE SEQUENCE</scope>
    <source>
        <strain evidence="5">CIP111600</strain>
    </source>
</reference>
<dbReference type="PROSITE" id="PS50949">
    <property type="entry name" value="HTH_GNTR"/>
    <property type="match status" value="1"/>
</dbReference>
<keyword evidence="2" id="KW-0238">DNA-binding</keyword>
<dbReference type="GO" id="GO:0003700">
    <property type="term" value="F:DNA-binding transcription factor activity"/>
    <property type="evidence" value="ECO:0007669"/>
    <property type="project" value="InterPro"/>
</dbReference>
<gene>
    <name evidence="5" type="primary">rspR_2</name>
    <name evidence="5" type="ORF">PAESOLCIP111_03701</name>
</gene>
<comment type="caution">
    <text evidence="5">The sequence shown here is derived from an EMBL/GenBank/DDBJ whole genome shotgun (WGS) entry which is preliminary data.</text>
</comment>
<proteinExistence type="predicted"/>
<keyword evidence="1" id="KW-0805">Transcription regulation</keyword>